<accession>A0A433ESV2</accession>
<evidence type="ECO:0000259" key="2">
    <source>
        <dbReference type="Pfam" id="PF13402"/>
    </source>
</evidence>
<evidence type="ECO:0008006" key="5">
    <source>
        <dbReference type="Google" id="ProtNLM"/>
    </source>
</evidence>
<dbReference type="InterPro" id="IPR042279">
    <property type="entry name" value="Pep_M60_3"/>
</dbReference>
<dbReference type="InterPro" id="IPR031161">
    <property type="entry name" value="Peptidase_M60_dom"/>
</dbReference>
<feature type="domain" description="Putative mucin/carbohydrate-binding" evidence="1">
    <location>
        <begin position="200"/>
        <end position="315"/>
    </location>
</feature>
<dbReference type="Pfam" id="PF13402">
    <property type="entry name" value="Peptidase_M60"/>
    <property type="match status" value="1"/>
</dbReference>
<evidence type="ECO:0000313" key="3">
    <source>
        <dbReference type="EMBL" id="RUP77995.1"/>
    </source>
</evidence>
<gene>
    <name evidence="3" type="ORF">D6D54_00405</name>
</gene>
<name>A0A433ESV2_9MOLU</name>
<dbReference type="InterPro" id="IPR004954">
    <property type="entry name" value="Mucin-bd"/>
</dbReference>
<organism evidence="3 4">
    <name type="scientific">Spiroplasma poulsonii</name>
    <dbReference type="NCBI Taxonomy" id="2138"/>
    <lineage>
        <taxon>Bacteria</taxon>
        <taxon>Bacillati</taxon>
        <taxon>Mycoplasmatota</taxon>
        <taxon>Mollicutes</taxon>
        <taxon>Entomoplasmatales</taxon>
        <taxon>Spiroplasmataceae</taxon>
        <taxon>Spiroplasma</taxon>
    </lineage>
</organism>
<feature type="domain" description="Peptidase M60" evidence="2">
    <location>
        <begin position="1"/>
        <end position="62"/>
    </location>
</feature>
<reference evidence="3 4" key="1">
    <citation type="journal article" date="2019" name="Genome Biol. Evol.">
        <title>Toxin and genome evolution in a Drosophila defensive symbiosis.</title>
        <authorList>
            <person name="Ballinger M.J."/>
            <person name="Gawryluk R.M."/>
            <person name="Perlman S.J."/>
        </authorList>
    </citation>
    <scope>NUCLEOTIDE SEQUENCE [LARGE SCALE GENOMIC DNA]</scope>
    <source>
        <strain evidence="4">sNeo</strain>
    </source>
</reference>
<evidence type="ECO:0000259" key="1">
    <source>
        <dbReference type="Pfam" id="PF03272"/>
    </source>
</evidence>
<dbReference type="Pfam" id="PF03272">
    <property type="entry name" value="Mucin_bdg"/>
    <property type="match status" value="1"/>
</dbReference>
<evidence type="ECO:0000313" key="4">
    <source>
        <dbReference type="Proteomes" id="UP000274545"/>
    </source>
</evidence>
<dbReference type="Proteomes" id="UP000274545">
    <property type="component" value="Unassembled WGS sequence"/>
</dbReference>
<sequence>MFWQLQMAFGKNFYPQLNQTYRAMLNTEKNELNSDQVKIQNFIIHASKISGYNLAPFFQEWGLQPAKENKNIISKYQRLTKPIWNNIIEESTKEHPIVQKIVPIKKIASTKEIAAKNVTINFGDEFKTMSAIKKIFTVPNLSDDEKITVVADYNSAVNTFLKDKNTLLVPVELKIAQKNKIPNIQRYLFKLNKLNNTIVFQGISDGYKGIIGLHSQDKVIKFDGNSEEIHYYFKHEMYYTIKIKNNLGELIKDIVITGDQNFAEIIKKHDLTNGIKYDENYQIEIIPAEGNCVQIFNNDKYQPLNDPKTYIIKNNNLVEIK</sequence>
<comment type="caution">
    <text evidence="3">The sequence shown here is derived from an EMBL/GenBank/DDBJ whole genome shotgun (WGS) entry which is preliminary data.</text>
</comment>
<protein>
    <recommendedName>
        <fullName evidence="5">Peptidase M60 domain-containing protein</fullName>
    </recommendedName>
</protein>
<proteinExistence type="predicted"/>
<dbReference type="Gene3D" id="1.10.390.30">
    <property type="entry name" value="Peptidase M60, enhancin-like domain 3"/>
    <property type="match status" value="1"/>
</dbReference>
<dbReference type="EMBL" id="RAHC01000001">
    <property type="protein sequence ID" value="RUP77995.1"/>
    <property type="molecule type" value="Genomic_DNA"/>
</dbReference>
<dbReference type="AlphaFoldDB" id="A0A433ESV2"/>